<evidence type="ECO:0000256" key="1">
    <source>
        <dbReference type="SAM" id="MobiDB-lite"/>
    </source>
</evidence>
<evidence type="ECO:0000313" key="2">
    <source>
        <dbReference type="EMBL" id="RDY10174.1"/>
    </source>
</evidence>
<dbReference type="Proteomes" id="UP000257109">
    <property type="component" value="Unassembled WGS sequence"/>
</dbReference>
<evidence type="ECO:0000313" key="3">
    <source>
        <dbReference type="Proteomes" id="UP000257109"/>
    </source>
</evidence>
<organism evidence="2 3">
    <name type="scientific">Mucuna pruriens</name>
    <name type="common">Velvet bean</name>
    <name type="synonym">Dolichos pruriens</name>
    <dbReference type="NCBI Taxonomy" id="157652"/>
    <lineage>
        <taxon>Eukaryota</taxon>
        <taxon>Viridiplantae</taxon>
        <taxon>Streptophyta</taxon>
        <taxon>Embryophyta</taxon>
        <taxon>Tracheophyta</taxon>
        <taxon>Spermatophyta</taxon>
        <taxon>Magnoliopsida</taxon>
        <taxon>eudicotyledons</taxon>
        <taxon>Gunneridae</taxon>
        <taxon>Pentapetalae</taxon>
        <taxon>rosids</taxon>
        <taxon>fabids</taxon>
        <taxon>Fabales</taxon>
        <taxon>Fabaceae</taxon>
        <taxon>Papilionoideae</taxon>
        <taxon>50 kb inversion clade</taxon>
        <taxon>NPAAA clade</taxon>
        <taxon>indigoferoid/millettioid clade</taxon>
        <taxon>Phaseoleae</taxon>
        <taxon>Mucuna</taxon>
    </lineage>
</organism>
<keyword evidence="3" id="KW-1185">Reference proteome</keyword>
<feature type="region of interest" description="Disordered" evidence="1">
    <location>
        <begin position="216"/>
        <end position="265"/>
    </location>
</feature>
<feature type="compositionally biased region" description="Basic and acidic residues" evidence="1">
    <location>
        <begin position="219"/>
        <end position="229"/>
    </location>
</feature>
<gene>
    <name evidence="2" type="ORF">CR513_05349</name>
</gene>
<dbReference type="EMBL" id="QJKJ01000897">
    <property type="protein sequence ID" value="RDY10174.1"/>
    <property type="molecule type" value="Genomic_DNA"/>
</dbReference>
<name>A0A371I5D4_MUCPR</name>
<dbReference type="OrthoDB" id="1459146at2759"/>
<feature type="non-terminal residue" evidence="2">
    <location>
        <position position="1"/>
    </location>
</feature>
<feature type="compositionally biased region" description="Polar residues" evidence="1">
    <location>
        <begin position="232"/>
        <end position="265"/>
    </location>
</feature>
<protein>
    <submittedName>
        <fullName evidence="2">Uncharacterized protein</fullName>
    </submittedName>
</protein>
<comment type="caution">
    <text evidence="2">The sequence shown here is derived from an EMBL/GenBank/DDBJ whole genome shotgun (WGS) entry which is preliminary data.</text>
</comment>
<reference evidence="2" key="1">
    <citation type="submission" date="2018-05" db="EMBL/GenBank/DDBJ databases">
        <title>Draft genome of Mucuna pruriens seed.</title>
        <authorList>
            <person name="Nnadi N.E."/>
            <person name="Vos R."/>
            <person name="Hasami M.H."/>
            <person name="Devisetty U.K."/>
            <person name="Aguiy J.C."/>
        </authorList>
    </citation>
    <scope>NUCLEOTIDE SEQUENCE [LARGE SCALE GENOMIC DNA]</scope>
    <source>
        <strain evidence="2">JCA_2017</strain>
    </source>
</reference>
<dbReference type="AlphaFoldDB" id="A0A371I5D4"/>
<accession>A0A371I5D4</accession>
<proteinExistence type="predicted"/>
<sequence>MYNSGGRQPPGGTSQREVCVEKYTPFRTTRAQILKEVYHLHLLDIPPPTKWQLGTSLKEWCEFHRTHGHMTRLMVTWDILSRKGKMKSAPRESSLGRIGAELWEETVIGSIIYLVVATRVCQDPEVGPLPHLGTIATIAGGGSIAEMSTSTRKRYSWLILAIQERPAIRHDPPITFTDEDYECTVSHSDDPMVISVIISTIEWNRFRSDVSLNDTGHQVNKEGGQDDIHNGQFPNILQCNTRPTSPKPIASNSVHSTSMHEVSSQ</sequence>